<keyword evidence="2" id="KW-0175">Coiled coil</keyword>
<feature type="coiled-coil region" evidence="2">
    <location>
        <begin position="82"/>
        <end position="116"/>
    </location>
</feature>
<reference evidence="4" key="1">
    <citation type="journal article" date="2014" name="Int. J. Syst. Evol. Microbiol.">
        <title>Complete genome sequence of Corynebacterium casei LMG S-19264T (=DSM 44701T), isolated from a smear-ripened cheese.</title>
        <authorList>
            <consortium name="US DOE Joint Genome Institute (JGI-PGF)"/>
            <person name="Walter F."/>
            <person name="Albersmeier A."/>
            <person name="Kalinowski J."/>
            <person name="Ruckert C."/>
        </authorList>
    </citation>
    <scope>NUCLEOTIDE SEQUENCE</scope>
    <source>
        <strain evidence="4">CGMCC 4.5737</strain>
    </source>
</reference>
<dbReference type="InterPro" id="IPR029016">
    <property type="entry name" value="GAF-like_dom_sf"/>
</dbReference>
<evidence type="ECO:0000259" key="3">
    <source>
        <dbReference type="SMART" id="SM00331"/>
    </source>
</evidence>
<dbReference type="InterPro" id="IPR001932">
    <property type="entry name" value="PPM-type_phosphatase-like_dom"/>
</dbReference>
<dbReference type="PANTHER" id="PTHR43156">
    <property type="entry name" value="STAGE II SPORULATION PROTEIN E-RELATED"/>
    <property type="match status" value="1"/>
</dbReference>
<dbReference type="Gene3D" id="3.60.40.10">
    <property type="entry name" value="PPM-type phosphatase domain"/>
    <property type="match status" value="1"/>
</dbReference>
<reference evidence="4" key="2">
    <citation type="submission" date="2020-09" db="EMBL/GenBank/DDBJ databases">
        <authorList>
            <person name="Sun Q."/>
            <person name="Zhou Y."/>
        </authorList>
    </citation>
    <scope>NUCLEOTIDE SEQUENCE</scope>
    <source>
        <strain evidence="4">CGMCC 4.5737</strain>
    </source>
</reference>
<dbReference type="GO" id="GO:0016791">
    <property type="term" value="F:phosphatase activity"/>
    <property type="evidence" value="ECO:0007669"/>
    <property type="project" value="TreeGrafter"/>
</dbReference>
<keyword evidence="5" id="KW-1185">Reference proteome</keyword>
<dbReference type="Proteomes" id="UP000637578">
    <property type="component" value="Unassembled WGS sequence"/>
</dbReference>
<evidence type="ECO:0000313" key="5">
    <source>
        <dbReference type="Proteomes" id="UP000637578"/>
    </source>
</evidence>
<dbReference type="Pfam" id="PF07228">
    <property type="entry name" value="SpoIIE"/>
    <property type="match status" value="1"/>
</dbReference>
<comment type="caution">
    <text evidence="4">The sequence shown here is derived from an EMBL/GenBank/DDBJ whole genome shotgun (WGS) entry which is preliminary data.</text>
</comment>
<proteinExistence type="predicted"/>
<dbReference type="InterPro" id="IPR052016">
    <property type="entry name" value="Bact_Sigma-Reg"/>
</dbReference>
<evidence type="ECO:0000256" key="2">
    <source>
        <dbReference type="SAM" id="Coils"/>
    </source>
</evidence>
<evidence type="ECO:0000313" key="4">
    <source>
        <dbReference type="EMBL" id="GGM45722.1"/>
    </source>
</evidence>
<name>A0A8J3C6Z9_9PSEU</name>
<dbReference type="SUPFAM" id="SSF81606">
    <property type="entry name" value="PP2C-like"/>
    <property type="match status" value="1"/>
</dbReference>
<protein>
    <recommendedName>
        <fullName evidence="3">PPM-type phosphatase domain-containing protein</fullName>
    </recommendedName>
</protein>
<dbReference type="InterPro" id="IPR036457">
    <property type="entry name" value="PPM-type-like_dom_sf"/>
</dbReference>
<feature type="domain" description="PPM-type phosphatase" evidence="3">
    <location>
        <begin position="273"/>
        <end position="487"/>
    </location>
</feature>
<dbReference type="Gene3D" id="3.30.450.40">
    <property type="match status" value="1"/>
</dbReference>
<keyword evidence="1" id="KW-0378">Hydrolase</keyword>
<dbReference type="SUPFAM" id="SSF55781">
    <property type="entry name" value="GAF domain-like"/>
    <property type="match status" value="1"/>
</dbReference>
<dbReference type="SMART" id="SM00331">
    <property type="entry name" value="PP2C_SIG"/>
    <property type="match status" value="1"/>
</dbReference>
<dbReference type="EMBL" id="BMMK01000005">
    <property type="protein sequence ID" value="GGM45722.1"/>
    <property type="molecule type" value="Genomic_DNA"/>
</dbReference>
<dbReference type="AlphaFoldDB" id="A0A8J3C6Z9"/>
<dbReference type="RefSeq" id="WP_189055467.1">
    <property type="nucleotide sequence ID" value="NZ_BMMK01000005.1"/>
</dbReference>
<dbReference type="PANTHER" id="PTHR43156:SF2">
    <property type="entry name" value="STAGE II SPORULATION PROTEIN E"/>
    <property type="match status" value="1"/>
</dbReference>
<gene>
    <name evidence="4" type="ORF">GCM10012275_15950</name>
</gene>
<organism evidence="4 5">
    <name type="scientific">Longimycelium tulufanense</name>
    <dbReference type="NCBI Taxonomy" id="907463"/>
    <lineage>
        <taxon>Bacteria</taxon>
        <taxon>Bacillati</taxon>
        <taxon>Actinomycetota</taxon>
        <taxon>Actinomycetes</taxon>
        <taxon>Pseudonocardiales</taxon>
        <taxon>Pseudonocardiaceae</taxon>
        <taxon>Longimycelium</taxon>
    </lineage>
</organism>
<accession>A0A8J3C6Z9</accession>
<evidence type="ECO:0000256" key="1">
    <source>
        <dbReference type="ARBA" id="ARBA00022801"/>
    </source>
</evidence>
<sequence>MTSYDFTVSGEQDAVLAHDALTRIVADLPLQVRPRAELLSEAAQRLRDLGARGGRLRVRLEEWPGGTAERPVLSGPADDLVLRPLLDLLAEYEESLERYQRELQQTNTGLLALHAELERQRWQLAFLDEVTRRSATSLHLGQMTRILVELLRDNGFADDAAVWMVDEGGRPRRIPREGTASTADEVREVLRGGGTRLANHSRQLLTPLDVGSQRWGVLELARRRSPFRPEEKVLARHLAGRVAITVRNAREYQRERELAETLQRAMLPEPPAVAGLEFEAEYRPASRGINIGGDWYDVLVRRDGTVVLAVGDVTGHGLDAAILMGQLQNALRAYALEGHGPARTLELMHQLTRQAPTRLFATAAVVELAPGGELRCALAGHLPPMLSDSSGRIRVLEGATAPMLGLPIDRPFAEQVDVMPPGGNVLLYTDGLVERRGCDIDSRLDTLAGTLSAVAGQNAADAARTLLHTMLGEERHADDVCLLVCRRLPTFGQPATPPSRAG</sequence>